<feature type="coiled-coil region" evidence="1">
    <location>
        <begin position="389"/>
        <end position="435"/>
    </location>
</feature>
<sequence length="569" mass="66404">MKMFIHLLITSCTVFFSLDGGPSIFFEETLSNLNVPVCYHLDVENITDKHGEMIKRYIFESNIEKRKKQGNSNIEKRKSKFNCHDHVFGIFLKTVPTVKELEEKLIQFVKLTNLRPKYLRMARNVPKTIGEPGEHEMNHDFNKKHNKNIDNKNNKNIHDKNIDEKYLNKLSLQMTVPFDSEDVELPNFSDFLNAHLFKLINKNMVVSVALREKYRRSVSYLLNNEFNFLNNQFIVSGWEKNEPFTVEQMKKEIEWVAANGQSKTDKKIKPAIGSDTEESETDLDSESESSDTETGTESDTEDSESTESESEDKESKNSGSKNNESKNNESKNNESKNSGSKNTEYLQKIEQKKKNVQFKLDQPIRAQQNIIKKETIKNEHENIIKEKSIKNEHENIKKEESMKNEHENIIAYENIKEQESMKKEQENIKKDIEKSKKMLLLFLKKLDGNELNDSVFLKTQIKSKNDSMHKNEEKIEEENSLDEESTEHIVISEEDQSPDDQKICICSLPEDEKEELKEEKKEELKKENEIKSEENRQKVQERLQSAAASSAETVFCRWLCTMVVLFILF</sequence>
<gene>
    <name evidence="4" type="ORF">M153_100020870</name>
</gene>
<evidence type="ECO:0000256" key="3">
    <source>
        <dbReference type="SAM" id="SignalP"/>
    </source>
</evidence>
<evidence type="ECO:0000313" key="4">
    <source>
        <dbReference type="EMBL" id="KRH95288.1"/>
    </source>
</evidence>
<feature type="region of interest" description="Disordered" evidence="2">
    <location>
        <begin position="260"/>
        <end position="357"/>
    </location>
</feature>
<feature type="compositionally biased region" description="Basic and acidic residues" evidence="2">
    <location>
        <begin position="323"/>
        <end position="334"/>
    </location>
</feature>
<accession>A0A0R0M1S7</accession>
<name>A0A0R0M1S7_9MICR</name>
<evidence type="ECO:0000313" key="5">
    <source>
        <dbReference type="Proteomes" id="UP000051530"/>
    </source>
</evidence>
<dbReference type="AlphaFoldDB" id="A0A0R0M1S7"/>
<feature type="region of interest" description="Disordered" evidence="2">
    <location>
        <begin position="516"/>
        <end position="537"/>
    </location>
</feature>
<dbReference type="VEuPathDB" id="MicrosporidiaDB:M153_100020870"/>
<evidence type="ECO:0000256" key="1">
    <source>
        <dbReference type="SAM" id="Coils"/>
    </source>
</evidence>
<keyword evidence="3" id="KW-0732">Signal</keyword>
<organism evidence="4 5">
    <name type="scientific">Pseudoloma neurophilia</name>
    <dbReference type="NCBI Taxonomy" id="146866"/>
    <lineage>
        <taxon>Eukaryota</taxon>
        <taxon>Fungi</taxon>
        <taxon>Fungi incertae sedis</taxon>
        <taxon>Microsporidia</taxon>
        <taxon>Pseudoloma</taxon>
    </lineage>
</organism>
<reference evidence="4 5" key="1">
    <citation type="submission" date="2015-07" db="EMBL/GenBank/DDBJ databases">
        <title>The genome of Pseudoloma neurophilia, a relevant intracellular parasite of the zebrafish.</title>
        <authorList>
            <person name="Ndikumana S."/>
            <person name="Pelin A."/>
            <person name="Sanders J."/>
            <person name="Corradi N."/>
        </authorList>
    </citation>
    <scope>NUCLEOTIDE SEQUENCE [LARGE SCALE GENOMIC DNA]</scope>
    <source>
        <strain evidence="4 5">MK1</strain>
    </source>
</reference>
<feature type="compositionally biased region" description="Acidic residues" evidence="2">
    <location>
        <begin position="275"/>
        <end position="312"/>
    </location>
</feature>
<feature type="compositionally biased region" description="Acidic residues" evidence="2">
    <location>
        <begin position="474"/>
        <end position="485"/>
    </location>
</feature>
<keyword evidence="1" id="KW-0175">Coiled coil</keyword>
<feature type="compositionally biased region" description="Basic and acidic residues" evidence="2">
    <location>
        <begin position="132"/>
        <end position="157"/>
    </location>
</feature>
<evidence type="ECO:0000256" key="2">
    <source>
        <dbReference type="SAM" id="MobiDB-lite"/>
    </source>
</evidence>
<protein>
    <submittedName>
        <fullName evidence="4">Uncharacterized protein</fullName>
    </submittedName>
</protein>
<feature type="signal peptide" evidence="3">
    <location>
        <begin position="1"/>
        <end position="20"/>
    </location>
</feature>
<dbReference type="OrthoDB" id="407355at2759"/>
<keyword evidence="5" id="KW-1185">Reference proteome</keyword>
<feature type="chain" id="PRO_5006399084" evidence="3">
    <location>
        <begin position="21"/>
        <end position="569"/>
    </location>
</feature>
<feature type="region of interest" description="Disordered" evidence="2">
    <location>
        <begin position="129"/>
        <end position="157"/>
    </location>
</feature>
<dbReference type="Proteomes" id="UP000051530">
    <property type="component" value="Unassembled WGS sequence"/>
</dbReference>
<feature type="region of interest" description="Disordered" evidence="2">
    <location>
        <begin position="466"/>
        <end position="501"/>
    </location>
</feature>
<comment type="caution">
    <text evidence="4">The sequence shown here is derived from an EMBL/GenBank/DDBJ whole genome shotgun (WGS) entry which is preliminary data.</text>
</comment>
<feature type="compositionally biased region" description="Low complexity" evidence="2">
    <location>
        <begin position="335"/>
        <end position="344"/>
    </location>
</feature>
<proteinExistence type="predicted"/>
<dbReference type="EMBL" id="LGUB01000001">
    <property type="protein sequence ID" value="KRH95288.1"/>
    <property type="molecule type" value="Genomic_DNA"/>
</dbReference>